<protein>
    <submittedName>
        <fullName evidence="1">Uncharacterized protein</fullName>
    </submittedName>
</protein>
<organism evidence="1 2">
    <name type="scientific">Paenibacillus zeisoli</name>
    <dbReference type="NCBI Taxonomy" id="2496267"/>
    <lineage>
        <taxon>Bacteria</taxon>
        <taxon>Bacillati</taxon>
        <taxon>Bacillota</taxon>
        <taxon>Bacilli</taxon>
        <taxon>Bacillales</taxon>
        <taxon>Paenibacillaceae</taxon>
        <taxon>Paenibacillus</taxon>
    </lineage>
</organism>
<dbReference type="RefSeq" id="WP_127200210.1">
    <property type="nucleotide sequence ID" value="NZ_RZNX01000007.1"/>
</dbReference>
<proteinExistence type="predicted"/>
<dbReference type="OrthoDB" id="2082325at2"/>
<dbReference type="AlphaFoldDB" id="A0A3S1B483"/>
<evidence type="ECO:0000313" key="1">
    <source>
        <dbReference type="EMBL" id="RUT29180.1"/>
    </source>
</evidence>
<sequence length="180" mass="20294">MKKIMIIATGWVCLLVLASIVYVAWPWLSLLTGIHSLPNPTRPSIIYGEFPFRLEYELNGTRMVIEDKLICEFDGFGADEGRGKYRKWNQRLASGSKSIILLKLCETKEIEFVPGSAEYYMGDSGSSKNDSSFPNAIIISRDGRFTTESGIRAEQLLKQYNIKLLNWNGSQPITNNFSGE</sequence>
<keyword evidence="2" id="KW-1185">Reference proteome</keyword>
<accession>A0A3S1B483</accession>
<reference evidence="1 2" key="1">
    <citation type="submission" date="2018-12" db="EMBL/GenBank/DDBJ databases">
        <authorList>
            <person name="Sun L."/>
            <person name="Chen Z."/>
        </authorList>
    </citation>
    <scope>NUCLEOTIDE SEQUENCE [LARGE SCALE GENOMIC DNA]</scope>
    <source>
        <strain evidence="1 2">3-5-3</strain>
    </source>
</reference>
<comment type="caution">
    <text evidence="1">The sequence shown here is derived from an EMBL/GenBank/DDBJ whole genome shotgun (WGS) entry which is preliminary data.</text>
</comment>
<dbReference type="Proteomes" id="UP000272464">
    <property type="component" value="Unassembled WGS sequence"/>
</dbReference>
<name>A0A3S1B483_9BACL</name>
<dbReference type="EMBL" id="RZNX01000007">
    <property type="protein sequence ID" value="RUT29180.1"/>
    <property type="molecule type" value="Genomic_DNA"/>
</dbReference>
<evidence type="ECO:0000313" key="2">
    <source>
        <dbReference type="Proteomes" id="UP000272464"/>
    </source>
</evidence>
<gene>
    <name evidence="1" type="ORF">EJP77_15835</name>
</gene>